<comment type="caution">
    <text evidence="2">The sequence shown here is derived from an EMBL/GenBank/DDBJ whole genome shotgun (WGS) entry which is preliminary data.</text>
</comment>
<keyword evidence="3" id="KW-1185">Reference proteome</keyword>
<evidence type="ECO:0000259" key="1">
    <source>
        <dbReference type="PROSITE" id="PS51725"/>
    </source>
</evidence>
<name>A0AAD4PV94_9EURO</name>
<dbReference type="AlphaFoldDB" id="A0AAD4PV94"/>
<protein>
    <recommendedName>
        <fullName evidence="1">ABM domain-containing protein</fullName>
    </recommendedName>
</protein>
<gene>
    <name evidence="2" type="ORF">BGW36DRAFT_360140</name>
</gene>
<accession>A0AAD4PV94</accession>
<dbReference type="RefSeq" id="XP_046071228.1">
    <property type="nucleotide sequence ID" value="XM_046214141.1"/>
</dbReference>
<feature type="domain" description="ABM" evidence="1">
    <location>
        <begin position="4"/>
        <end position="92"/>
    </location>
</feature>
<proteinExistence type="predicted"/>
<sequence length="103" mass="11625">MAPVHAVVFASIKPGKTDEFVALLDGISEMVHVIEPGICNYYNFKIPDVDIFVIMDSYEDEAALLYHGETPHYLQYLEKVMQLFAKPLSLKINVKTPKSLIPN</sequence>
<organism evidence="2 3">
    <name type="scientific">Talaromyces proteolyticus</name>
    <dbReference type="NCBI Taxonomy" id="1131652"/>
    <lineage>
        <taxon>Eukaryota</taxon>
        <taxon>Fungi</taxon>
        <taxon>Dikarya</taxon>
        <taxon>Ascomycota</taxon>
        <taxon>Pezizomycotina</taxon>
        <taxon>Eurotiomycetes</taxon>
        <taxon>Eurotiomycetidae</taxon>
        <taxon>Eurotiales</taxon>
        <taxon>Trichocomaceae</taxon>
        <taxon>Talaromyces</taxon>
        <taxon>Talaromyces sect. Bacilispori</taxon>
    </lineage>
</organism>
<evidence type="ECO:0000313" key="3">
    <source>
        <dbReference type="Proteomes" id="UP001201262"/>
    </source>
</evidence>
<dbReference type="PROSITE" id="PS51725">
    <property type="entry name" value="ABM"/>
    <property type="match status" value="1"/>
</dbReference>
<evidence type="ECO:0000313" key="2">
    <source>
        <dbReference type="EMBL" id="KAH8696290.1"/>
    </source>
</evidence>
<dbReference type="EMBL" id="JAJTJA010000007">
    <property type="protein sequence ID" value="KAH8696290.1"/>
    <property type="molecule type" value="Genomic_DNA"/>
</dbReference>
<dbReference type="Gene3D" id="3.30.70.100">
    <property type="match status" value="1"/>
</dbReference>
<dbReference type="Pfam" id="PF03992">
    <property type="entry name" value="ABM"/>
    <property type="match status" value="1"/>
</dbReference>
<reference evidence="2" key="1">
    <citation type="submission" date="2021-12" db="EMBL/GenBank/DDBJ databases">
        <title>Convergent genome expansion in fungi linked to evolution of root-endophyte symbiosis.</title>
        <authorList>
            <consortium name="DOE Joint Genome Institute"/>
            <person name="Ke Y.-H."/>
            <person name="Bonito G."/>
            <person name="Liao H.-L."/>
            <person name="Looney B."/>
            <person name="Rojas-Flechas A."/>
            <person name="Nash J."/>
            <person name="Hameed K."/>
            <person name="Schadt C."/>
            <person name="Martin F."/>
            <person name="Crous P.W."/>
            <person name="Miettinen O."/>
            <person name="Magnuson J.K."/>
            <person name="Labbe J."/>
            <person name="Jacobson D."/>
            <person name="Doktycz M.J."/>
            <person name="Veneault-Fourrey C."/>
            <person name="Kuo A."/>
            <person name="Mondo S."/>
            <person name="Calhoun S."/>
            <person name="Riley R."/>
            <person name="Ohm R."/>
            <person name="LaButti K."/>
            <person name="Andreopoulos B."/>
            <person name="Pangilinan J."/>
            <person name="Nolan M."/>
            <person name="Tritt A."/>
            <person name="Clum A."/>
            <person name="Lipzen A."/>
            <person name="Daum C."/>
            <person name="Barry K."/>
            <person name="Grigoriev I.V."/>
            <person name="Vilgalys R."/>
        </authorList>
    </citation>
    <scope>NUCLEOTIDE SEQUENCE</scope>
    <source>
        <strain evidence="2">PMI_201</strain>
    </source>
</reference>
<dbReference type="Proteomes" id="UP001201262">
    <property type="component" value="Unassembled WGS sequence"/>
</dbReference>
<dbReference type="GeneID" id="70244428"/>
<dbReference type="InterPro" id="IPR007138">
    <property type="entry name" value="ABM_dom"/>
</dbReference>
<dbReference type="InterPro" id="IPR011008">
    <property type="entry name" value="Dimeric_a/b-barrel"/>
</dbReference>
<dbReference type="SUPFAM" id="SSF54909">
    <property type="entry name" value="Dimeric alpha+beta barrel"/>
    <property type="match status" value="1"/>
</dbReference>